<feature type="transmembrane region" description="Helical" evidence="1">
    <location>
        <begin position="284"/>
        <end position="308"/>
    </location>
</feature>
<dbReference type="AlphaFoldDB" id="A0A0R3U8D5"/>
<gene>
    <name evidence="3" type="ORF">MCOS_LOCUS3134</name>
</gene>
<keyword evidence="4" id="KW-1185">Reference proteome</keyword>
<sequence>MMLISLLFLFAYWLAAAVATAVAPVEAVCYCGYRRSGMLLMLRCASDRTNLPESVFRPIQCHRVGNIVRIGESASLVSIREETGLLGMAIEPYGLSQLQVGGRVVKLQLNLPLQAKLLDSLAFAGLPDLKTLHAWRAPIALEACSLAGLNQLETLVLSCASTFDRFLTFGPSFTSIRLTGCLGRPLQFVCSQCTQRPEISVLRILPGPPSPGGIVTFESWWNSSQSNNSVFLGRCRPGVCSDDHLCRHNYPLKLARSYPPRQPMVIATTALPPVSPPPKDGRRFMVVFLPILSVILIISIAACTFMSLRISRAIRKQTWRHAGHHQVRMEASAPPDPIWSPAVPLHDLAAKN</sequence>
<dbReference type="EMBL" id="UXSR01000641">
    <property type="protein sequence ID" value="VDD77131.1"/>
    <property type="molecule type" value="Genomic_DNA"/>
</dbReference>
<feature type="signal peptide" evidence="2">
    <location>
        <begin position="1"/>
        <end position="17"/>
    </location>
</feature>
<evidence type="ECO:0000256" key="2">
    <source>
        <dbReference type="SAM" id="SignalP"/>
    </source>
</evidence>
<keyword evidence="1" id="KW-1133">Transmembrane helix</keyword>
<keyword evidence="2" id="KW-0732">Signal</keyword>
<name>A0A0R3U8D5_MESCO</name>
<accession>A0A0R3U8D5</accession>
<reference evidence="3 4" key="1">
    <citation type="submission" date="2018-10" db="EMBL/GenBank/DDBJ databases">
        <authorList>
            <consortium name="Pathogen Informatics"/>
        </authorList>
    </citation>
    <scope>NUCLEOTIDE SEQUENCE [LARGE SCALE GENOMIC DNA]</scope>
</reference>
<evidence type="ECO:0000313" key="3">
    <source>
        <dbReference type="EMBL" id="VDD77131.1"/>
    </source>
</evidence>
<protein>
    <submittedName>
        <fullName evidence="3">Uncharacterized protein</fullName>
    </submittedName>
</protein>
<keyword evidence="1" id="KW-0472">Membrane</keyword>
<feature type="chain" id="PRO_5030017453" evidence="2">
    <location>
        <begin position="18"/>
        <end position="352"/>
    </location>
</feature>
<evidence type="ECO:0000256" key="1">
    <source>
        <dbReference type="SAM" id="Phobius"/>
    </source>
</evidence>
<proteinExistence type="predicted"/>
<dbReference type="Proteomes" id="UP000267029">
    <property type="component" value="Unassembled WGS sequence"/>
</dbReference>
<organism evidence="3 4">
    <name type="scientific">Mesocestoides corti</name>
    <name type="common">Flatworm</name>
    <dbReference type="NCBI Taxonomy" id="53468"/>
    <lineage>
        <taxon>Eukaryota</taxon>
        <taxon>Metazoa</taxon>
        <taxon>Spiralia</taxon>
        <taxon>Lophotrochozoa</taxon>
        <taxon>Platyhelminthes</taxon>
        <taxon>Cestoda</taxon>
        <taxon>Eucestoda</taxon>
        <taxon>Cyclophyllidea</taxon>
        <taxon>Mesocestoididae</taxon>
        <taxon>Mesocestoides</taxon>
    </lineage>
</organism>
<evidence type="ECO:0000313" key="4">
    <source>
        <dbReference type="Proteomes" id="UP000267029"/>
    </source>
</evidence>
<dbReference type="OrthoDB" id="6273080at2759"/>
<keyword evidence="1" id="KW-0812">Transmembrane</keyword>